<dbReference type="Proteomes" id="UP001154114">
    <property type="component" value="Chromosome 1"/>
</dbReference>
<feature type="region of interest" description="Disordered" evidence="2">
    <location>
        <begin position="736"/>
        <end position="767"/>
    </location>
</feature>
<evidence type="ECO:0000313" key="4">
    <source>
        <dbReference type="Proteomes" id="UP001154114"/>
    </source>
</evidence>
<feature type="region of interest" description="Disordered" evidence="2">
    <location>
        <begin position="2138"/>
        <end position="2173"/>
    </location>
</feature>
<feature type="compositionally biased region" description="Low complexity" evidence="2">
    <location>
        <begin position="2554"/>
        <end position="2563"/>
    </location>
</feature>
<feature type="compositionally biased region" description="Basic and acidic residues" evidence="2">
    <location>
        <begin position="1923"/>
        <end position="1954"/>
    </location>
</feature>
<feature type="compositionally biased region" description="Basic and acidic residues" evidence="2">
    <location>
        <begin position="563"/>
        <end position="573"/>
    </location>
</feature>
<organism evidence="3 4">
    <name type="scientific">Chrysodeixis includens</name>
    <name type="common">Soybean looper</name>
    <name type="synonym">Pseudoplusia includens</name>
    <dbReference type="NCBI Taxonomy" id="689277"/>
    <lineage>
        <taxon>Eukaryota</taxon>
        <taxon>Metazoa</taxon>
        <taxon>Ecdysozoa</taxon>
        <taxon>Arthropoda</taxon>
        <taxon>Hexapoda</taxon>
        <taxon>Insecta</taxon>
        <taxon>Pterygota</taxon>
        <taxon>Neoptera</taxon>
        <taxon>Endopterygota</taxon>
        <taxon>Lepidoptera</taxon>
        <taxon>Glossata</taxon>
        <taxon>Ditrysia</taxon>
        <taxon>Noctuoidea</taxon>
        <taxon>Noctuidae</taxon>
        <taxon>Plusiinae</taxon>
        <taxon>Chrysodeixis</taxon>
    </lineage>
</organism>
<feature type="region of interest" description="Disordered" evidence="2">
    <location>
        <begin position="1876"/>
        <end position="1972"/>
    </location>
</feature>
<evidence type="ECO:0000256" key="2">
    <source>
        <dbReference type="SAM" id="MobiDB-lite"/>
    </source>
</evidence>
<feature type="compositionally biased region" description="Basic and acidic residues" evidence="2">
    <location>
        <begin position="2149"/>
        <end position="2162"/>
    </location>
</feature>
<feature type="compositionally biased region" description="Basic and acidic residues" evidence="2">
    <location>
        <begin position="431"/>
        <end position="442"/>
    </location>
</feature>
<sequence>MKDLNENMYQRLEYEQSYITQEESPCAGAENKWKVYRCQLSTKEESCCCSCNSDAMFEVMKSLYDCYKKKNCDDCNCILCGHLPREERRLGKIRKSLLDVGLAGSEKERKKKIKQAAKQLEGKSEAEKEAILRELAKTGQPLPEAKTASDKAIMQKVRTDLGLPPEPKTAAEKEKMKKAEQAGLIVPLEGKTAAQKEKILKAQLKQGIELPKGRTPSEKAIIQKLKPAATVSKGVTSEKVRKAKEAGLLTPLEGKTPEQQEKILKGLAMQGMPLPEGKTASEKRLIEKVRADLGLPPEPKSSAMKAKYTKAAEAGLLQPLEGKTNKEKEKILQGLQDKGISLPEGRTASEKALIAKIKKAEPLAAIPSEKLRKAKEAGLITPLEGKTAEQKEKIIRGLANQGLPLPEAKTASEKKIVDKVRKELGLPPEPKTQEMKDKEKQAAEAGLLQPLEGKTAKEKEKILQGLHDMGVTLPEGRTKSEKSLVAKIKKSREPLAVTPSERARKAKKAGLMTPLEGKTAEQKEKIIRGLANQGLPLPEAKTASEKKIVDKVRKELGLPPEPKTQEMKDKQKQAAEAGLLQPLEGKTAKEKEKILQGLHDMGVTLPEGRTKSEKSLVAKIKKSREPLAVTPSERARKAKEAGLITPLEGKTAEQKEKIIRGLANQGLPLPEAKTASEKKIVDKVRKELGLPPEPKTQEMKDKQKQAAEAGLLQPLEGKTAKEKEKILQGLHDMGVTLPEGRTKSEKSLVAKIKKSREPLAVTPSEKLRKAKEAGLITPLEGKTAEQKEKIIRGLAKQGIPLPEGKTASEKKIVDKVRKELGLPPEPKTQEMKDKQKKAADAGLLQPLEGKTAKEKEKILQGLHDMGVTLPEGRTKSEKSLVAKIKKSREPLAVTPSEKLRKAKEAGLITPLEGKTAEQKEKIIRGLAKQGIPLPEGKTASEKKIVDKVRKELGLPPEPKTQEMKDKQKKAADAGLLQPLEGKTAKEKEKILQGLHDMGVTLPEGRTKSEKSLVAKIKAGPKSLAALTPSEKLKKIKSKEKALAVKSQEVVLSPSEKLRKAKAAGLITPLEGKTPEQREKILKGLAMHGLPLPEGKTASEKRLIDKVRTDLGLPPEPKNLAMRGKYTKAADAGLLQPLEGKSHKEKEKILQGLHNLDIPLPEGRTASEKALIAKIQAEPKGPPAVSPSEKLRKAKAAGLITPLTGKSPAQREKILRGLAMQGVPLPEGKTPSEKMLIDKVRADLGLPPEPKNAALRDKYNKAADAGLMQPLEGKSQKEKERVLKGLRDMGIPLPEGRTASEKALIAKVLSPTGKPSESEKARKAKSAGLITPLEGKSPAQKEKILRGLAMQGLPLPEAKTASEKKLLDKVRADLALPPEPKSPAMKEKYEQAAKAGILQPLEGKSNAEKEKILQALHNKGLPLPEGRTKSEKSLVAKVKAGARPSLKLIPSEKLRKAQAAGLITPLDDKSPEQREKILRGLGTQGIPLPEGKSPSEKMIIDKVKADLGLPPTPKTAAERDKYNKAIAAGLITPLEGKTPAEKEKILRAQQEAGIALPKGRTASERDLINKIKSEKPKSRAVSVGAPPLPPDKRAKLDEKTAKGIKEGSGPVDECICGLLTPESERETPPPFLKPSKKLKAAAAPSVTSAKIRKAKEAGLLTPLEGKTPEQREKILKGLAATGLPLPEGKTASEKMLIKKIKSEMGVPEKSSTEKVQKAKLAGILTPLQGKRKSKQEKILRGRAAAGLPLPVGKTPSEKALIQKIKKDTGYTTPSPSERMRRAKAAGLLTPIEGKTIPQKEKILKERLAAGVPLPEGKTPSEKELIRKVLAEGPPVATPSERLKKAKAAGVLTPLQGKSAKEKEKIIRGLIKARVPLPEPKSASEKNLMDKIRREVGLPPEPSTTSLKEKERKAQEAGLITPLEGKTKAEKEKVLKRLHDAGMRLPEGRTASEKSMIKKVKAQAPEPKTASEKAIADKLRKSKAMDIITPLEGKSSAEKEKILKGMAKAGIPLPETKTTSDRKLTGKIRKEIGLPPEPKTASMKDRHEKAAAAGLLKPLEGLSPAEKERVLKGQADLGLELPEGRTPSEKELISKIKAESKLPPSKVASDRIQRAKAAGLLTPLKGKKAADKEKIMRGLAKEGLPLPDQTPSEKKIANKVRKDLGLPPEPTTKEMKDKYDKAAKAGILVPLEGLTTPEKENLLKAQAEMGIPLPEGRTASEKALIAKIKAEKELSPVSSKKLKKAKAEGLLTPLEGKSHAEKERILQKLAEAGLPLPEGKTASEKALIQKVRAEHGKPPPAKTASEKAVVQKAKRDGLLTPIKGKPPKEKERILKGLAEAGLPMPEGKTASEKVMIKKVRAAAGLPPEPTPSEKRGEIKTKSRSVGAKASRKSKAKGIGEGGIAAEFEDIIKSTTCDRGCGCDKKKIRFKHSYVKIRVTSPDISSLCPCPNECIPGVKAGAFVDNEGIKVTVGRVKAATSYTSQYSIHSLESSKQIITLYDKIHSNRYSSNTSIDTLDALLDSNTVTNDLQQTRDQETSSQGCLDKNSKMNHGQPYSSSSYSSNSYDSPASYATYIKESDHHSPDRWIDGKDRFLDATGYLEALGEIYRRPMFICYSSDDTATELSPRGSFDSILVTRSESSLSLTASDSSVDVISVISFSSSSTDSNTTHYLYCPVSGGNFSDSTVEELECFTNRIDYSATDTITSTSNSLITKLRCHETHSKIIGNSRVIETTRQRSHNEYLTLRMSQMDLCQDNNMAKMSTRITNTGEPVIVINNLNSEHDITTMVDHLLSKNEFSDASSIFVVVPTSDDSDGSLDSVDSTICIQEFEYVNQWNRNQCGNDKEVTVSAPKNMSATQGLRISTRGRKSVKDVVHKHVSLSQHKDTVIEIPGYECMHAKQRSRINEICNKQLLSNRSNIASTDTTADRPCCCTPTETNDAVQNPNSNHQCAANVVSELFTPLLVTQGLGCDPYRRIASISENQQASFVSMNLPPTPVGACQIPPCSHRVGCHDPPRPLPRRDKPKPCQCSPEKLREMLAEATKKKPAKLKTTGCGGTPPIQNPEILVPPPKAPPPTPKITFQPTVPDPEEEDCPACSKPKFKDGGTIICACSGKKKTIKMRALCPCEQFQPPVSDPALGPKTGTRSYGSQFCNCDDPPCDACPRKLFGILSKKSASKPGYTDVLGPDGGSVLMEAGGTYIQAGRRDIPDSKKKCVCKNKRRKKKKNVTCECPSEQESDLNEQSVSFEFSYDQLMKYKLYEQKLALKQKSDMTQTLSGFTVLKKKKPPPVPEPEFTIEDAVKLYATLNPEVLKDLCPPPPDFCETTKAEDCDCEDDKKKSKSKADCECPYEPPPPPPEPVKEEEGPFRGLKLKMSGKGSGSKGIGGVCCFDMIEELYISKQHSKER</sequence>
<keyword evidence="1" id="KW-0175">Coiled coil</keyword>
<evidence type="ECO:0000313" key="3">
    <source>
        <dbReference type="EMBL" id="CAH0577776.1"/>
    </source>
</evidence>
<feature type="compositionally biased region" description="Basic and acidic residues" evidence="2">
    <location>
        <begin position="3323"/>
        <end position="3344"/>
    </location>
</feature>
<feature type="region of interest" description="Disordered" evidence="2">
    <location>
        <begin position="3323"/>
        <end position="3380"/>
    </location>
</feature>
<feature type="compositionally biased region" description="Basic and acidic residues" evidence="2">
    <location>
        <begin position="695"/>
        <end position="705"/>
    </location>
</feature>
<feature type="region of interest" description="Disordered" evidence="2">
    <location>
        <begin position="817"/>
        <end position="856"/>
    </location>
</feature>
<feature type="region of interest" description="Disordered" evidence="2">
    <location>
        <begin position="868"/>
        <end position="899"/>
    </location>
</feature>
<feature type="region of interest" description="Disordered" evidence="2">
    <location>
        <begin position="421"/>
        <end position="522"/>
    </location>
</feature>
<feature type="region of interest" description="Disordered" evidence="2">
    <location>
        <begin position="556"/>
        <end position="587"/>
    </location>
</feature>
<feature type="compositionally biased region" description="Basic and acidic residues" evidence="2">
    <location>
        <begin position="1880"/>
        <end position="1894"/>
    </location>
</feature>
<feature type="region of interest" description="Disordered" evidence="2">
    <location>
        <begin position="2288"/>
        <end position="2328"/>
    </location>
</feature>
<accession>A0A9P0BLP3</accession>
<feature type="region of interest" description="Disordered" evidence="2">
    <location>
        <begin position="1308"/>
        <end position="1340"/>
    </location>
</feature>
<reference evidence="3" key="1">
    <citation type="submission" date="2021-12" db="EMBL/GenBank/DDBJ databases">
        <authorList>
            <person name="King R."/>
        </authorList>
    </citation>
    <scope>NUCLEOTIDE SEQUENCE</scope>
</reference>
<name>A0A9P0BLP3_CHRIL</name>
<evidence type="ECO:0000256" key="1">
    <source>
        <dbReference type="SAM" id="Coils"/>
    </source>
</evidence>
<feature type="coiled-coil region" evidence="1">
    <location>
        <begin position="103"/>
        <end position="130"/>
    </location>
</feature>
<dbReference type="OrthoDB" id="7455220at2759"/>
<feature type="compositionally biased region" description="Basic and acidic residues" evidence="2">
    <location>
        <begin position="2016"/>
        <end position="2030"/>
    </location>
</feature>
<feature type="region of interest" description="Disordered" evidence="2">
    <location>
        <begin position="3044"/>
        <end position="3068"/>
    </location>
</feature>
<protein>
    <submittedName>
        <fullName evidence="3">Uncharacterized protein</fullName>
    </submittedName>
</protein>
<feature type="region of interest" description="Disordered" evidence="2">
    <location>
        <begin position="949"/>
        <end position="987"/>
    </location>
</feature>
<feature type="region of interest" description="Disordered" evidence="2">
    <location>
        <begin position="604"/>
        <end position="648"/>
    </location>
</feature>
<feature type="region of interest" description="Disordered" evidence="2">
    <location>
        <begin position="2526"/>
        <end position="2563"/>
    </location>
</feature>
<proteinExistence type="predicted"/>
<feature type="compositionally biased region" description="Basic and acidic residues" evidence="2">
    <location>
        <begin position="1589"/>
        <end position="1604"/>
    </location>
</feature>
<feature type="compositionally biased region" description="Basic and acidic residues" evidence="2">
    <location>
        <begin position="827"/>
        <end position="839"/>
    </location>
</feature>
<feature type="region of interest" description="Disordered" evidence="2">
    <location>
        <begin position="2362"/>
        <end position="2391"/>
    </location>
</feature>
<feature type="compositionally biased region" description="Basic and acidic residues" evidence="2">
    <location>
        <begin position="2369"/>
        <end position="2378"/>
    </location>
</feature>
<dbReference type="EMBL" id="LR824004">
    <property type="protein sequence ID" value="CAH0577776.1"/>
    <property type="molecule type" value="Genomic_DNA"/>
</dbReference>
<gene>
    <name evidence="3" type="ORF">CINC_LOCUS163</name>
</gene>
<keyword evidence="4" id="KW-1185">Reference proteome</keyword>
<feature type="region of interest" description="Disordered" evidence="2">
    <location>
        <begin position="2006"/>
        <end position="2046"/>
    </location>
</feature>
<feature type="compositionally biased region" description="Basic and acidic residues" evidence="2">
    <location>
        <begin position="959"/>
        <end position="971"/>
    </location>
</feature>
<feature type="region of interest" description="Disordered" evidence="2">
    <location>
        <begin position="1572"/>
        <end position="1604"/>
    </location>
</feature>
<feature type="region of interest" description="Disordered" evidence="2">
    <location>
        <begin position="688"/>
        <end position="719"/>
    </location>
</feature>